<dbReference type="SFLD" id="SFLDG01150">
    <property type="entry name" value="Main.1:_Beta-like"/>
    <property type="match status" value="1"/>
</dbReference>
<dbReference type="SUPFAM" id="SSF47616">
    <property type="entry name" value="GST C-terminal domain-like"/>
    <property type="match status" value="1"/>
</dbReference>
<dbReference type="Gene3D" id="1.20.1050.10">
    <property type="match status" value="1"/>
</dbReference>
<evidence type="ECO:0000256" key="1">
    <source>
        <dbReference type="ARBA" id="ARBA00007409"/>
    </source>
</evidence>
<dbReference type="PROSITE" id="PS50404">
    <property type="entry name" value="GST_NTER"/>
    <property type="match status" value="1"/>
</dbReference>
<comment type="similarity">
    <text evidence="1 3">Belongs to the GST superfamily.</text>
</comment>
<dbReference type="InterPro" id="IPR036282">
    <property type="entry name" value="Glutathione-S-Trfase_C_sf"/>
</dbReference>
<protein>
    <submittedName>
        <fullName evidence="6">Glutathione S-transferase</fullName>
    </submittedName>
</protein>
<dbReference type="Pfam" id="PF02798">
    <property type="entry name" value="GST_N"/>
    <property type="match status" value="1"/>
</dbReference>
<dbReference type="SFLD" id="SFLDS00019">
    <property type="entry name" value="Glutathione_Transferase_(cytos"/>
    <property type="match status" value="1"/>
</dbReference>
<organism evidence="6 7">
    <name type="scientific">Pseudomonas putida</name>
    <name type="common">Arthrobacter siderocapsulatus</name>
    <dbReference type="NCBI Taxonomy" id="303"/>
    <lineage>
        <taxon>Bacteria</taxon>
        <taxon>Pseudomonadati</taxon>
        <taxon>Pseudomonadota</taxon>
        <taxon>Gammaproteobacteria</taxon>
        <taxon>Pseudomonadales</taxon>
        <taxon>Pseudomonadaceae</taxon>
        <taxon>Pseudomonas</taxon>
    </lineage>
</organism>
<evidence type="ECO:0000313" key="6">
    <source>
        <dbReference type="EMBL" id="AWY40850.1"/>
    </source>
</evidence>
<evidence type="ECO:0000259" key="5">
    <source>
        <dbReference type="PROSITE" id="PS50405"/>
    </source>
</evidence>
<dbReference type="AlphaFoldDB" id="A0A2Z4RIE0"/>
<evidence type="ECO:0000256" key="3">
    <source>
        <dbReference type="RuleBase" id="RU003494"/>
    </source>
</evidence>
<keyword evidence="2 6" id="KW-0808">Transferase</keyword>
<dbReference type="Pfam" id="PF00043">
    <property type="entry name" value="GST_C"/>
    <property type="match status" value="1"/>
</dbReference>
<dbReference type="RefSeq" id="WP_110964555.1">
    <property type="nucleotide sequence ID" value="NZ_CP029693.1"/>
</dbReference>
<dbReference type="SFLD" id="SFLDG00358">
    <property type="entry name" value="Main_(cytGST)"/>
    <property type="match status" value="1"/>
</dbReference>
<dbReference type="Proteomes" id="UP000250299">
    <property type="component" value="Chromosome"/>
</dbReference>
<name>A0A2Z4RIE0_PSEPU</name>
<evidence type="ECO:0000313" key="7">
    <source>
        <dbReference type="Proteomes" id="UP000250299"/>
    </source>
</evidence>
<dbReference type="SUPFAM" id="SSF52833">
    <property type="entry name" value="Thioredoxin-like"/>
    <property type="match status" value="1"/>
</dbReference>
<feature type="domain" description="GST N-terminal" evidence="4">
    <location>
        <begin position="3"/>
        <end position="84"/>
    </location>
</feature>
<dbReference type="CDD" id="cd03047">
    <property type="entry name" value="GST_N_2"/>
    <property type="match status" value="1"/>
</dbReference>
<feature type="domain" description="GST C-terminal" evidence="5">
    <location>
        <begin position="91"/>
        <end position="212"/>
    </location>
</feature>
<sequence>MEHALKILGKASSINVRKVLWTCEALGLTYEREDWGSGFASTHSPEFLRFNPNAQVPVIIDENGPLWESNTICRYLAGKHHHHHNELLPTDPAARARVDQWIDWQATDLNASWSYAFMALVRKDPEFQDPHRVEVSVRGWNQKMGILEHQLASTKAYVAGARFTLADIVIGLSVNRWLMTPMERSDYPAIDEYFKRLAPQPGFLKHCCNGLP</sequence>
<dbReference type="PANTHER" id="PTHR44051">
    <property type="entry name" value="GLUTATHIONE S-TRANSFERASE-RELATED"/>
    <property type="match status" value="1"/>
</dbReference>
<dbReference type="GO" id="GO:0016740">
    <property type="term" value="F:transferase activity"/>
    <property type="evidence" value="ECO:0007669"/>
    <property type="project" value="UniProtKB-KW"/>
</dbReference>
<proteinExistence type="inferred from homology"/>
<dbReference type="InterPro" id="IPR004046">
    <property type="entry name" value="GST_C"/>
</dbReference>
<reference evidence="6 7" key="1">
    <citation type="submission" date="2018-05" db="EMBL/GenBank/DDBJ databases">
        <title>Whole genome sequence of Pseudomonas putida JBC17.</title>
        <authorList>
            <person name="Lee Y.H."/>
            <person name="David K."/>
        </authorList>
    </citation>
    <scope>NUCLEOTIDE SEQUENCE [LARGE SCALE GENOMIC DNA]</scope>
    <source>
        <strain evidence="6 7">JBC17</strain>
    </source>
</reference>
<dbReference type="FunFam" id="3.40.30.10:FF:000039">
    <property type="entry name" value="Glutathione S-transferase domain"/>
    <property type="match status" value="1"/>
</dbReference>
<dbReference type="InterPro" id="IPR004045">
    <property type="entry name" value="Glutathione_S-Trfase_N"/>
</dbReference>
<dbReference type="PROSITE" id="PS50405">
    <property type="entry name" value="GST_CTER"/>
    <property type="match status" value="1"/>
</dbReference>
<evidence type="ECO:0000256" key="2">
    <source>
        <dbReference type="ARBA" id="ARBA00022679"/>
    </source>
</evidence>
<evidence type="ECO:0000259" key="4">
    <source>
        <dbReference type="PROSITE" id="PS50404"/>
    </source>
</evidence>
<dbReference type="InterPro" id="IPR040079">
    <property type="entry name" value="Glutathione_S-Trfase"/>
</dbReference>
<gene>
    <name evidence="6" type="ORF">DKY63_13530</name>
</gene>
<dbReference type="OrthoDB" id="5958450at2"/>
<accession>A0A2Z4RIE0</accession>
<dbReference type="InterPro" id="IPR010987">
    <property type="entry name" value="Glutathione-S-Trfase_C-like"/>
</dbReference>
<dbReference type="EMBL" id="CP029693">
    <property type="protein sequence ID" value="AWY40850.1"/>
    <property type="molecule type" value="Genomic_DNA"/>
</dbReference>
<dbReference type="Gene3D" id="3.40.30.10">
    <property type="entry name" value="Glutaredoxin"/>
    <property type="match status" value="1"/>
</dbReference>
<dbReference type="PANTHER" id="PTHR44051:SF19">
    <property type="entry name" value="DISULFIDE-BOND OXIDOREDUCTASE YFCG"/>
    <property type="match status" value="1"/>
</dbReference>
<dbReference type="InterPro" id="IPR036249">
    <property type="entry name" value="Thioredoxin-like_sf"/>
</dbReference>